<dbReference type="Gene3D" id="2.40.110.10">
    <property type="entry name" value="Butyryl-CoA Dehydrogenase, subunit A, domain 2"/>
    <property type="match status" value="1"/>
</dbReference>
<evidence type="ECO:0000313" key="7">
    <source>
        <dbReference type="Proteomes" id="UP000483802"/>
    </source>
</evidence>
<gene>
    <name evidence="6" type="ORF">GPA10_27555</name>
</gene>
<dbReference type="Proteomes" id="UP000483802">
    <property type="component" value="Unassembled WGS sequence"/>
</dbReference>
<dbReference type="AlphaFoldDB" id="A0A6L6X3X8"/>
<comment type="caution">
    <text evidence="6">The sequence shown here is derived from an EMBL/GenBank/DDBJ whole genome shotgun (WGS) entry which is preliminary data.</text>
</comment>
<proteinExistence type="inferred from homology"/>
<evidence type="ECO:0000256" key="2">
    <source>
        <dbReference type="ARBA" id="ARBA00009347"/>
    </source>
</evidence>
<dbReference type="Pfam" id="PF00441">
    <property type="entry name" value="Acyl-CoA_dh_1"/>
    <property type="match status" value="1"/>
</dbReference>
<dbReference type="CDD" id="cd00567">
    <property type="entry name" value="ACAD"/>
    <property type="match status" value="1"/>
</dbReference>
<evidence type="ECO:0000256" key="1">
    <source>
        <dbReference type="ARBA" id="ARBA00001974"/>
    </source>
</evidence>
<keyword evidence="4" id="KW-0274">FAD</keyword>
<dbReference type="SUPFAM" id="SSF47203">
    <property type="entry name" value="Acyl-CoA dehydrogenase C-terminal domain-like"/>
    <property type="match status" value="1"/>
</dbReference>
<dbReference type="InterPro" id="IPR036250">
    <property type="entry name" value="AcylCo_DH-like_C"/>
</dbReference>
<evidence type="ECO:0000313" key="6">
    <source>
        <dbReference type="EMBL" id="MVO88417.1"/>
    </source>
</evidence>
<keyword evidence="3" id="KW-0285">Flavoprotein</keyword>
<organism evidence="6 7">
    <name type="scientific">Streptomyces typhae</name>
    <dbReference type="NCBI Taxonomy" id="2681492"/>
    <lineage>
        <taxon>Bacteria</taxon>
        <taxon>Bacillati</taxon>
        <taxon>Actinomycetota</taxon>
        <taxon>Actinomycetes</taxon>
        <taxon>Kitasatosporales</taxon>
        <taxon>Streptomycetaceae</taxon>
        <taxon>Streptomyces</taxon>
    </lineage>
</organism>
<dbReference type="InterPro" id="IPR009075">
    <property type="entry name" value="AcylCo_DH/oxidase_C"/>
</dbReference>
<feature type="domain" description="Acyl-CoA dehydrogenase/oxidase C-terminal" evidence="5">
    <location>
        <begin position="263"/>
        <end position="400"/>
    </location>
</feature>
<evidence type="ECO:0000256" key="3">
    <source>
        <dbReference type="ARBA" id="ARBA00022630"/>
    </source>
</evidence>
<comment type="cofactor">
    <cofactor evidence="1">
        <name>FAD</name>
        <dbReference type="ChEBI" id="CHEBI:57692"/>
    </cofactor>
</comment>
<dbReference type="GO" id="GO:0003995">
    <property type="term" value="F:acyl-CoA dehydrogenase activity"/>
    <property type="evidence" value="ECO:0007669"/>
    <property type="project" value="TreeGrafter"/>
</dbReference>
<accession>A0A6L6X3X8</accession>
<dbReference type="Gene3D" id="1.10.540.10">
    <property type="entry name" value="Acyl-CoA dehydrogenase/oxidase, N-terminal domain"/>
    <property type="match status" value="1"/>
</dbReference>
<dbReference type="EMBL" id="WPNZ01000017">
    <property type="protein sequence ID" value="MVO88417.1"/>
    <property type="molecule type" value="Genomic_DNA"/>
</dbReference>
<dbReference type="InterPro" id="IPR037069">
    <property type="entry name" value="AcylCoA_DH/ox_N_sf"/>
</dbReference>
<dbReference type="InterPro" id="IPR009100">
    <property type="entry name" value="AcylCoA_DH/oxidase_NM_dom_sf"/>
</dbReference>
<dbReference type="InterPro" id="IPR046373">
    <property type="entry name" value="Acyl-CoA_Oxase/DH_mid-dom_sf"/>
</dbReference>
<evidence type="ECO:0000256" key="4">
    <source>
        <dbReference type="ARBA" id="ARBA00022827"/>
    </source>
</evidence>
<reference evidence="6 7" key="1">
    <citation type="submission" date="2019-11" db="EMBL/GenBank/DDBJ databases">
        <title>Streptomyces typhae sp. nov., a novel endophytic actinomycete isolated from the root of cattail pollen (Typha angustifolia L.).</title>
        <authorList>
            <person name="Peng C."/>
        </authorList>
    </citation>
    <scope>NUCLEOTIDE SEQUENCE [LARGE SCALE GENOMIC DNA]</scope>
    <source>
        <strain evidence="7">p1417</strain>
    </source>
</reference>
<dbReference type="Gene3D" id="1.20.140.10">
    <property type="entry name" value="Butyryl-CoA Dehydrogenase, subunit A, domain 3"/>
    <property type="match status" value="1"/>
</dbReference>
<dbReference type="PANTHER" id="PTHR43884">
    <property type="entry name" value="ACYL-COA DEHYDROGENASE"/>
    <property type="match status" value="1"/>
</dbReference>
<evidence type="ECO:0000259" key="5">
    <source>
        <dbReference type="Pfam" id="PF00441"/>
    </source>
</evidence>
<protein>
    <submittedName>
        <fullName evidence="6">Acyl-CoA dehydrogenase</fullName>
    </submittedName>
</protein>
<keyword evidence="7" id="KW-1185">Reference proteome</keyword>
<comment type="similarity">
    <text evidence="2">Belongs to the acyl-CoA dehydrogenase family.</text>
</comment>
<dbReference type="GO" id="GO:0050660">
    <property type="term" value="F:flavin adenine dinucleotide binding"/>
    <property type="evidence" value="ECO:0007669"/>
    <property type="project" value="InterPro"/>
</dbReference>
<sequence>MASGTTFALQAVPAHTDGPASAAQVALLASEAAVQKRTADLEARFGDPWDTANPLGHGPILAADAKGRLQAAAEDLLDDFRLNAEFVPAALGGRLVRADTLARILRPVFRRDQSLGVGYGVFSLLAGASVWAGGSAEQQRWAADLLLGGGRLAVSYRELAHGNAFLRDEFRLTQGGKGLVLNGTKRVIINADRAQGLVVVCRSSDEPGSQAHSTLLLDRGRLPAGRVKDLAPYPMVGMRGCRMTGLAFDDCPVPADGLLGAVGGGVELALKSFAFTRSVLPAMVLAGGDTALRTALRFAEQRGVGGRPLPRNPQARRTLAGAFTDLLICDSLSLAAMRAAGHHRGITGVYAAATKYLLPILLNDAVHELSVLLGSSIYVRDGEFGIFQKHVRDLPVTSLGHAGAAAALSTISPQLPALARRCWQPAGAGDTGDPSLFALRQDQPALAFSRLETSPDSDVLCAELLAAAGFLEEHPDLEFTAVLQPLVRLLTAELRRLRAACTTLAPLSRHCLANPQTYALADRYTLLLAAAACLGVWRHQQGGPDVFLARSGWLVSALLRICTRLGIGPLPAGAPAPEAQVFAELLRRHHQPSSFDLYDSPLAAAG</sequence>
<dbReference type="PANTHER" id="PTHR43884:SF12">
    <property type="entry name" value="ISOVALERYL-COA DEHYDROGENASE, MITOCHONDRIAL-RELATED"/>
    <property type="match status" value="1"/>
</dbReference>
<dbReference type="SUPFAM" id="SSF56645">
    <property type="entry name" value="Acyl-CoA dehydrogenase NM domain-like"/>
    <property type="match status" value="1"/>
</dbReference>
<name>A0A6L6X3X8_9ACTN</name>
<dbReference type="RefSeq" id="WP_157167871.1">
    <property type="nucleotide sequence ID" value="NZ_WPNZ01000017.1"/>
</dbReference>